<reference evidence="1 2" key="1">
    <citation type="journal article" date="2015" name="Proc. Natl. Acad. Sci. U.S.A.">
        <title>The resurrection genome of Boea hygrometrica: A blueprint for survival of dehydration.</title>
        <authorList>
            <person name="Xiao L."/>
            <person name="Yang G."/>
            <person name="Zhang L."/>
            <person name="Yang X."/>
            <person name="Zhao S."/>
            <person name="Ji Z."/>
            <person name="Zhou Q."/>
            <person name="Hu M."/>
            <person name="Wang Y."/>
            <person name="Chen M."/>
            <person name="Xu Y."/>
            <person name="Jin H."/>
            <person name="Xiao X."/>
            <person name="Hu G."/>
            <person name="Bao F."/>
            <person name="Hu Y."/>
            <person name="Wan P."/>
            <person name="Li L."/>
            <person name="Deng X."/>
            <person name="Kuang T."/>
            <person name="Xiang C."/>
            <person name="Zhu J.K."/>
            <person name="Oliver M.J."/>
            <person name="He Y."/>
        </authorList>
    </citation>
    <scope>NUCLEOTIDE SEQUENCE [LARGE SCALE GENOMIC DNA]</scope>
    <source>
        <strain evidence="2">cv. XS01</strain>
    </source>
</reference>
<proteinExistence type="predicted"/>
<protein>
    <submittedName>
        <fullName evidence="1">Uncharacterized protein</fullName>
    </submittedName>
</protein>
<dbReference type="EMBL" id="KV156598">
    <property type="protein sequence ID" value="KZT76081.1"/>
    <property type="molecule type" value="Genomic_DNA"/>
</dbReference>
<gene>
    <name evidence="1" type="ORF">F511_46894</name>
</gene>
<evidence type="ECO:0000313" key="2">
    <source>
        <dbReference type="Proteomes" id="UP000250235"/>
    </source>
</evidence>
<sequence>MMNQLVQEQRNLLEKKKKIQVISTADESVSSRKDISTVDESINSRYSRRRSVDGAGTKKFSRKLQLDISRREEALDME</sequence>
<evidence type="ECO:0000313" key="1">
    <source>
        <dbReference type="EMBL" id="KZT76081.1"/>
    </source>
</evidence>
<accession>A0A2Z6ZTF8</accession>
<organism evidence="1 2">
    <name type="scientific">Dorcoceras hygrometricum</name>
    <dbReference type="NCBI Taxonomy" id="472368"/>
    <lineage>
        <taxon>Eukaryota</taxon>
        <taxon>Viridiplantae</taxon>
        <taxon>Streptophyta</taxon>
        <taxon>Embryophyta</taxon>
        <taxon>Tracheophyta</taxon>
        <taxon>Spermatophyta</taxon>
        <taxon>Magnoliopsida</taxon>
        <taxon>eudicotyledons</taxon>
        <taxon>Gunneridae</taxon>
        <taxon>Pentapetalae</taxon>
        <taxon>asterids</taxon>
        <taxon>lamiids</taxon>
        <taxon>Lamiales</taxon>
        <taxon>Gesneriaceae</taxon>
        <taxon>Didymocarpoideae</taxon>
        <taxon>Trichosporeae</taxon>
        <taxon>Loxocarpinae</taxon>
        <taxon>Dorcoceras</taxon>
    </lineage>
</organism>
<dbReference type="AlphaFoldDB" id="A0A2Z6ZTF8"/>
<keyword evidence="2" id="KW-1185">Reference proteome</keyword>
<dbReference type="Proteomes" id="UP000250235">
    <property type="component" value="Unassembled WGS sequence"/>
</dbReference>
<name>A0A2Z6ZTF8_9LAMI</name>